<accession>A0A4Q7LUH7</accession>
<dbReference type="PANTHER" id="PTHR43300:SF11">
    <property type="entry name" value="ACETYLTRANSFERASE RV3034C-RELATED"/>
    <property type="match status" value="1"/>
</dbReference>
<dbReference type="InterPro" id="IPR050179">
    <property type="entry name" value="Trans_hexapeptide_repeat"/>
</dbReference>
<comment type="caution">
    <text evidence="5">The sequence shown here is derived from an EMBL/GenBank/DDBJ whole genome shotgun (WGS) entry which is preliminary data.</text>
</comment>
<gene>
    <name evidence="5" type="ORF">EV685_0470</name>
</gene>
<dbReference type="AlphaFoldDB" id="A0A4Q7LUH7"/>
<evidence type="ECO:0000256" key="1">
    <source>
        <dbReference type="ARBA" id="ARBA00007274"/>
    </source>
</evidence>
<dbReference type="Gene3D" id="2.160.10.10">
    <property type="entry name" value="Hexapeptide repeat proteins"/>
    <property type="match status" value="1"/>
</dbReference>
<keyword evidence="2 5" id="KW-0808">Transferase</keyword>
<evidence type="ECO:0000313" key="6">
    <source>
        <dbReference type="Proteomes" id="UP000293433"/>
    </source>
</evidence>
<reference evidence="5 6" key="1">
    <citation type="submission" date="2019-02" db="EMBL/GenBank/DDBJ databases">
        <title>Genomic Encyclopedia of Type Strains, Phase IV (KMG-IV): sequencing the most valuable type-strain genomes for metagenomic binning, comparative biology and taxonomic classification.</title>
        <authorList>
            <person name="Goeker M."/>
        </authorList>
    </citation>
    <scope>NUCLEOTIDE SEQUENCE [LARGE SCALE GENOMIC DNA]</scope>
    <source>
        <strain evidence="5 6">DSM 10617</strain>
    </source>
</reference>
<keyword evidence="3" id="KW-0677">Repeat</keyword>
<dbReference type="Proteomes" id="UP000293433">
    <property type="component" value="Unassembled WGS sequence"/>
</dbReference>
<evidence type="ECO:0000313" key="5">
    <source>
        <dbReference type="EMBL" id="RZS58191.1"/>
    </source>
</evidence>
<dbReference type="InterPro" id="IPR018357">
    <property type="entry name" value="Hexapep_transf_CS"/>
</dbReference>
<dbReference type="InterPro" id="IPR011004">
    <property type="entry name" value="Trimer_LpxA-like_sf"/>
</dbReference>
<dbReference type="SUPFAM" id="SSF51161">
    <property type="entry name" value="Trimeric LpxA-like enzymes"/>
    <property type="match status" value="1"/>
</dbReference>
<name>A0A4Q7LUH7_9BURK</name>
<dbReference type="EMBL" id="SGWV01000007">
    <property type="protein sequence ID" value="RZS58191.1"/>
    <property type="molecule type" value="Genomic_DNA"/>
</dbReference>
<keyword evidence="4" id="KW-0012">Acyltransferase</keyword>
<dbReference type="PANTHER" id="PTHR43300">
    <property type="entry name" value="ACETYLTRANSFERASE"/>
    <property type="match status" value="1"/>
</dbReference>
<dbReference type="CDD" id="cd03349">
    <property type="entry name" value="LbH_XAT"/>
    <property type="match status" value="1"/>
</dbReference>
<dbReference type="InterPro" id="IPR001451">
    <property type="entry name" value="Hexapep"/>
</dbReference>
<keyword evidence="6" id="KW-1185">Reference proteome</keyword>
<comment type="similarity">
    <text evidence="1">Belongs to the transferase hexapeptide repeat family.</text>
</comment>
<protein>
    <submittedName>
        <fullName evidence="5">Transferase family hexapeptide repeat protein</fullName>
    </submittedName>
</protein>
<sequence length="200" mass="21860">MLLAFLRRLQTILLTTGKSRYLKTGTGLHVGKGTRLWAPNSLTIGNGVYLGKQVHIEADASIGDYCLIANRVAIVGRNDHDFRRIGHPVRFSPWIGNPDHPAHGQVRPAVIESDVWIGYGAIIMSGVTIGKGSIIAAGSIVTKNIPEYCIAAGNPAKPIGERFNNQDERLKHERMIRTGRFEFSERGLNHSVIAPGSDET</sequence>
<proteinExistence type="inferred from homology"/>
<dbReference type="Pfam" id="PF00132">
    <property type="entry name" value="Hexapep"/>
    <property type="match status" value="2"/>
</dbReference>
<dbReference type="OrthoDB" id="272049at2"/>
<dbReference type="GO" id="GO:0016746">
    <property type="term" value="F:acyltransferase activity"/>
    <property type="evidence" value="ECO:0007669"/>
    <property type="project" value="UniProtKB-KW"/>
</dbReference>
<evidence type="ECO:0000256" key="3">
    <source>
        <dbReference type="ARBA" id="ARBA00022737"/>
    </source>
</evidence>
<dbReference type="PROSITE" id="PS00101">
    <property type="entry name" value="HEXAPEP_TRANSFERASES"/>
    <property type="match status" value="1"/>
</dbReference>
<dbReference type="RefSeq" id="WP_130480357.1">
    <property type="nucleotide sequence ID" value="NZ_SGWV01000007.1"/>
</dbReference>
<evidence type="ECO:0000256" key="4">
    <source>
        <dbReference type="ARBA" id="ARBA00023315"/>
    </source>
</evidence>
<evidence type="ECO:0000256" key="2">
    <source>
        <dbReference type="ARBA" id="ARBA00022679"/>
    </source>
</evidence>
<organism evidence="5 6">
    <name type="scientific">Sphaerotilus mobilis</name>
    <dbReference type="NCBI Taxonomy" id="47994"/>
    <lineage>
        <taxon>Bacteria</taxon>
        <taxon>Pseudomonadati</taxon>
        <taxon>Pseudomonadota</taxon>
        <taxon>Betaproteobacteria</taxon>
        <taxon>Burkholderiales</taxon>
        <taxon>Sphaerotilaceae</taxon>
        <taxon>Sphaerotilus</taxon>
    </lineage>
</organism>